<organism evidence="2 3">
    <name type="scientific">Orchesella dallaii</name>
    <dbReference type="NCBI Taxonomy" id="48710"/>
    <lineage>
        <taxon>Eukaryota</taxon>
        <taxon>Metazoa</taxon>
        <taxon>Ecdysozoa</taxon>
        <taxon>Arthropoda</taxon>
        <taxon>Hexapoda</taxon>
        <taxon>Collembola</taxon>
        <taxon>Entomobryomorpha</taxon>
        <taxon>Entomobryoidea</taxon>
        <taxon>Orchesellidae</taxon>
        <taxon>Orchesellinae</taxon>
        <taxon>Orchesella</taxon>
    </lineage>
</organism>
<comment type="caution">
    <text evidence="2">The sequence shown here is derived from an EMBL/GenBank/DDBJ whole genome shotgun (WGS) entry which is preliminary data.</text>
</comment>
<gene>
    <name evidence="2" type="ORF">ODALV1_LOCUS6213</name>
</gene>
<proteinExistence type="predicted"/>
<keyword evidence="3" id="KW-1185">Reference proteome</keyword>
<dbReference type="EMBL" id="CAXLJM020000019">
    <property type="protein sequence ID" value="CAL8085735.1"/>
    <property type="molecule type" value="Genomic_DNA"/>
</dbReference>
<feature type="region of interest" description="Disordered" evidence="1">
    <location>
        <begin position="42"/>
        <end position="62"/>
    </location>
</feature>
<dbReference type="Proteomes" id="UP001642540">
    <property type="component" value="Unassembled WGS sequence"/>
</dbReference>
<sequence length="126" mass="14930">MYEWGRKHLEQAQHESDFSADDINKRRRRVAMVEYNFARKVDSDSESELQHGSTPRRVNKKAPKRKLYSVKFQVFQLLLLLPQPYGTVKPRPKHSSLMRRVKTSILPVSANHTYQIVTPFLVQRYF</sequence>
<name>A0ABP1Q509_9HEXA</name>
<accession>A0ABP1Q509</accession>
<evidence type="ECO:0000256" key="1">
    <source>
        <dbReference type="SAM" id="MobiDB-lite"/>
    </source>
</evidence>
<reference evidence="2 3" key="1">
    <citation type="submission" date="2024-08" db="EMBL/GenBank/DDBJ databases">
        <authorList>
            <person name="Cucini C."/>
            <person name="Frati F."/>
        </authorList>
    </citation>
    <scope>NUCLEOTIDE SEQUENCE [LARGE SCALE GENOMIC DNA]</scope>
</reference>
<evidence type="ECO:0000313" key="2">
    <source>
        <dbReference type="EMBL" id="CAL8085735.1"/>
    </source>
</evidence>
<protein>
    <submittedName>
        <fullName evidence="2">Uncharacterized protein</fullName>
    </submittedName>
</protein>
<evidence type="ECO:0000313" key="3">
    <source>
        <dbReference type="Proteomes" id="UP001642540"/>
    </source>
</evidence>